<evidence type="ECO:0000256" key="1">
    <source>
        <dbReference type="PROSITE-ProRule" id="PRU00047"/>
    </source>
</evidence>
<dbReference type="RefSeq" id="XP_067524369.1">
    <property type="nucleotide sequence ID" value="XM_067668268.1"/>
</dbReference>
<feature type="domain" description="CCHC-type" evidence="3">
    <location>
        <begin position="175"/>
        <end position="190"/>
    </location>
</feature>
<proteinExistence type="predicted"/>
<feature type="compositionally biased region" description="Low complexity" evidence="2">
    <location>
        <begin position="59"/>
        <end position="73"/>
    </location>
</feature>
<dbReference type="InParanoid" id="I1CKJ3"/>
<evidence type="ECO:0000256" key="2">
    <source>
        <dbReference type="SAM" id="MobiDB-lite"/>
    </source>
</evidence>
<dbReference type="Proteomes" id="UP000009138">
    <property type="component" value="Unassembled WGS sequence"/>
</dbReference>
<reference evidence="4 5" key="1">
    <citation type="journal article" date="2009" name="PLoS Genet.">
        <title>Genomic analysis of the basal lineage fungus Rhizopus oryzae reveals a whole-genome duplication.</title>
        <authorList>
            <person name="Ma L.-J."/>
            <person name="Ibrahim A.S."/>
            <person name="Skory C."/>
            <person name="Grabherr M.G."/>
            <person name="Burger G."/>
            <person name="Butler M."/>
            <person name="Elias M."/>
            <person name="Idnurm A."/>
            <person name="Lang B.F."/>
            <person name="Sone T."/>
            <person name="Abe A."/>
            <person name="Calvo S.E."/>
            <person name="Corrochano L.M."/>
            <person name="Engels R."/>
            <person name="Fu J."/>
            <person name="Hansberg W."/>
            <person name="Kim J.-M."/>
            <person name="Kodira C.D."/>
            <person name="Koehrsen M.J."/>
            <person name="Liu B."/>
            <person name="Miranda-Saavedra D."/>
            <person name="O'Leary S."/>
            <person name="Ortiz-Castellanos L."/>
            <person name="Poulter R."/>
            <person name="Rodriguez-Romero J."/>
            <person name="Ruiz-Herrera J."/>
            <person name="Shen Y.-Q."/>
            <person name="Zeng Q."/>
            <person name="Galagan J."/>
            <person name="Birren B.W."/>
            <person name="Cuomo C.A."/>
            <person name="Wickes B.L."/>
        </authorList>
    </citation>
    <scope>NUCLEOTIDE SEQUENCE [LARGE SCALE GENOMIC DNA]</scope>
    <source>
        <strain evidence="5">RA 99-880 / ATCC MYA-4621 / FGSC 9543 / NRRL 43880</strain>
    </source>
</reference>
<keyword evidence="1" id="KW-0479">Metal-binding</keyword>
<dbReference type="GeneID" id="93620649"/>
<accession>I1CKJ3</accession>
<keyword evidence="1" id="KW-0862">Zinc</keyword>
<dbReference type="EMBL" id="CH476743">
    <property type="protein sequence ID" value="EIE88973.1"/>
    <property type="molecule type" value="Genomic_DNA"/>
</dbReference>
<feature type="compositionally biased region" description="Polar residues" evidence="2">
    <location>
        <begin position="250"/>
        <end position="279"/>
    </location>
</feature>
<dbReference type="GO" id="GO:0008270">
    <property type="term" value="F:zinc ion binding"/>
    <property type="evidence" value="ECO:0007669"/>
    <property type="project" value="UniProtKB-KW"/>
</dbReference>
<name>I1CKJ3_RHIO9</name>
<gene>
    <name evidence="4" type="ORF">RO3G_13684</name>
</gene>
<dbReference type="GO" id="GO:0003676">
    <property type="term" value="F:nucleic acid binding"/>
    <property type="evidence" value="ECO:0007669"/>
    <property type="project" value="InterPro"/>
</dbReference>
<organism evidence="4 5">
    <name type="scientific">Rhizopus delemar (strain RA 99-880 / ATCC MYA-4621 / FGSC 9543 / NRRL 43880)</name>
    <name type="common">Mucormycosis agent</name>
    <name type="synonym">Rhizopus arrhizus var. delemar</name>
    <dbReference type="NCBI Taxonomy" id="246409"/>
    <lineage>
        <taxon>Eukaryota</taxon>
        <taxon>Fungi</taxon>
        <taxon>Fungi incertae sedis</taxon>
        <taxon>Mucoromycota</taxon>
        <taxon>Mucoromycotina</taxon>
        <taxon>Mucoromycetes</taxon>
        <taxon>Mucorales</taxon>
        <taxon>Mucorineae</taxon>
        <taxon>Rhizopodaceae</taxon>
        <taxon>Rhizopus</taxon>
    </lineage>
</organism>
<feature type="region of interest" description="Disordered" evidence="2">
    <location>
        <begin position="182"/>
        <end position="219"/>
    </location>
</feature>
<keyword evidence="5" id="KW-1185">Reference proteome</keyword>
<keyword evidence="1" id="KW-0863">Zinc-finger</keyword>
<dbReference type="PROSITE" id="PS50158">
    <property type="entry name" value="ZF_CCHC"/>
    <property type="match status" value="1"/>
</dbReference>
<evidence type="ECO:0000313" key="4">
    <source>
        <dbReference type="EMBL" id="EIE88973.1"/>
    </source>
</evidence>
<dbReference type="VEuPathDB" id="FungiDB:RO3G_13684"/>
<feature type="region of interest" description="Disordered" evidence="2">
    <location>
        <begin position="43"/>
        <end position="73"/>
    </location>
</feature>
<dbReference type="AlphaFoldDB" id="I1CKJ3"/>
<sequence>MTLSAKINLVPNKATDSANSNFLQTKRLWTQLLVGSTRISSYGAQSNSQSVPPPTSVFSDVSTSHPSPPSSIKSSASELIVQFLKTKDLCRSFALAYHASDNLLYRYCDPLSLHSAYRLSPLSPDADSLQNSFSNLPHEYGRKDGDLDQLHADMITNLAPYSIVLGSFKLSAIVCYNCNAHSHKSRSCPRKNAALSSDVPNKKARKTPNSVPISPPPVILQETLAPPRASVDKTTPEENFLASESALDLVSNSPDAPSSDPKTSRTPPIRSTWSQTASKSAELPATDVTPTNAPPRTPLDIVTKVCHY</sequence>
<feature type="region of interest" description="Disordered" evidence="2">
    <location>
        <begin position="244"/>
        <end position="299"/>
    </location>
</feature>
<protein>
    <recommendedName>
        <fullName evidence="3">CCHC-type domain-containing protein</fullName>
    </recommendedName>
</protein>
<evidence type="ECO:0000259" key="3">
    <source>
        <dbReference type="PROSITE" id="PS50158"/>
    </source>
</evidence>
<evidence type="ECO:0000313" key="5">
    <source>
        <dbReference type="Proteomes" id="UP000009138"/>
    </source>
</evidence>
<dbReference type="InterPro" id="IPR001878">
    <property type="entry name" value="Znf_CCHC"/>
</dbReference>